<accession>A0ABT9JR06</accession>
<dbReference type="EMBL" id="JAVCAP010000004">
    <property type="protein sequence ID" value="MDP8566904.1"/>
    <property type="molecule type" value="Genomic_DNA"/>
</dbReference>
<evidence type="ECO:0000313" key="2">
    <source>
        <dbReference type="Proteomes" id="UP001225906"/>
    </source>
</evidence>
<organism evidence="1 2">
    <name type="scientific">Methylophilus aquaticus</name>
    <dbReference type="NCBI Taxonomy" id="1971610"/>
    <lineage>
        <taxon>Bacteria</taxon>
        <taxon>Pseudomonadati</taxon>
        <taxon>Pseudomonadota</taxon>
        <taxon>Betaproteobacteria</taxon>
        <taxon>Nitrosomonadales</taxon>
        <taxon>Methylophilaceae</taxon>
        <taxon>Methylophilus</taxon>
    </lineage>
</organism>
<evidence type="ECO:0000313" key="1">
    <source>
        <dbReference type="EMBL" id="MDP8566904.1"/>
    </source>
</evidence>
<reference evidence="2" key="1">
    <citation type="journal article" date="2019" name="Int. J. Syst. Evol. Microbiol.">
        <title>The Global Catalogue of Microorganisms (GCM) 10K type strain sequencing project: providing services to taxonomists for standard genome sequencing and annotation.</title>
        <authorList>
            <consortium name="The Broad Institute Genomics Platform"/>
            <consortium name="The Broad Institute Genome Sequencing Center for Infectious Disease"/>
            <person name="Wu L."/>
            <person name="Ma J."/>
        </authorList>
    </citation>
    <scope>NUCLEOTIDE SEQUENCE [LARGE SCALE GENOMIC DNA]</scope>
    <source>
        <strain evidence="2">VKM B-3159</strain>
    </source>
</reference>
<name>A0ABT9JR06_9PROT</name>
<protein>
    <recommendedName>
        <fullName evidence="3">Fimbrial assembly protein</fullName>
    </recommendedName>
</protein>
<dbReference type="RefSeq" id="WP_306388603.1">
    <property type="nucleotide sequence ID" value="NZ_JAVCAP010000004.1"/>
</dbReference>
<gene>
    <name evidence="1" type="ORF">Q9291_03480</name>
</gene>
<proteinExistence type="predicted"/>
<comment type="caution">
    <text evidence="1">The sequence shown here is derived from an EMBL/GenBank/DDBJ whole genome shotgun (WGS) entry which is preliminary data.</text>
</comment>
<dbReference type="Proteomes" id="UP001225906">
    <property type="component" value="Unassembled WGS sequence"/>
</dbReference>
<evidence type="ECO:0008006" key="3">
    <source>
        <dbReference type="Google" id="ProtNLM"/>
    </source>
</evidence>
<sequence>MRLALMGAVSLLLCLLLTAFYWQLLHDHARLQQQMTARQQALQPAKTTALSTRDAPLLAAEHTAIAQAQSRIHTPWLPLFNSLESVQPAKVYWVLLAPDVKRQHIRMTVLAEKRAIGWQFLERLKQQAVLRDVKLNSNETAEVAGLRLSAFDLEATWVF</sequence>
<keyword evidence="2" id="KW-1185">Reference proteome</keyword>